<dbReference type="Gramene" id="TraesRN2D0100869700.1">
    <property type="protein sequence ID" value="TraesRN2D0100869700.1"/>
    <property type="gene ID" value="TraesRN2D0100869700"/>
</dbReference>
<evidence type="ECO:0000256" key="1">
    <source>
        <dbReference type="SAM" id="Coils"/>
    </source>
</evidence>
<keyword evidence="3" id="KW-1185">Reference proteome</keyword>
<organism evidence="2">
    <name type="scientific">Triticum aestivum</name>
    <name type="common">Wheat</name>
    <dbReference type="NCBI Taxonomy" id="4565"/>
    <lineage>
        <taxon>Eukaryota</taxon>
        <taxon>Viridiplantae</taxon>
        <taxon>Streptophyta</taxon>
        <taxon>Embryophyta</taxon>
        <taxon>Tracheophyta</taxon>
        <taxon>Spermatophyta</taxon>
        <taxon>Magnoliopsida</taxon>
        <taxon>Liliopsida</taxon>
        <taxon>Poales</taxon>
        <taxon>Poaceae</taxon>
        <taxon>BOP clade</taxon>
        <taxon>Pooideae</taxon>
        <taxon>Triticodae</taxon>
        <taxon>Triticeae</taxon>
        <taxon>Triticinae</taxon>
        <taxon>Triticum</taxon>
    </lineage>
</organism>
<name>A0A2X0TVV3_WHEAT</name>
<dbReference type="EnsemblPlants" id="TraesCS2D02G359300.1">
    <property type="protein sequence ID" value="TraesCS2D02G359300.1.cds1"/>
    <property type="gene ID" value="TraesCS2D02G359300"/>
</dbReference>
<dbReference type="PANTHER" id="PTHR35163:SF8">
    <property type="entry name" value="GENOME ASSEMBLY, CHROMOSOME: II"/>
    <property type="match status" value="1"/>
</dbReference>
<dbReference type="Gramene" id="TraesARI2D03G01242860.1">
    <property type="protein sequence ID" value="TraesARI2D03G01242860.1.CDS1"/>
    <property type="gene ID" value="TraesARI2D03G01242860"/>
</dbReference>
<reference evidence="2" key="1">
    <citation type="submission" date="2018-08" db="EMBL/GenBank/DDBJ databases">
        <authorList>
            <person name="Rossello M."/>
        </authorList>
    </citation>
    <scope>NUCLEOTIDE SEQUENCE [LARGE SCALE GENOMIC DNA]</scope>
    <source>
        <strain evidence="2">cv. Chinese Spring</strain>
    </source>
</reference>
<sequence>MENALSKLWDMYEQSKRNRTEDNLMNSFAVHKLTQEKIKLQASYDKLVGDVQALLDENERRAQMERKPDESKLQEKYDMVKNLTVSQASVIRNMKLKLAEEKTKLQAHIDELEKVVEQTKAKLNGIKAILDE</sequence>
<dbReference type="OrthoDB" id="610278at2759"/>
<dbReference type="Gramene" id="TraesLDM2D03G01227530.1">
    <property type="protein sequence ID" value="TraesLDM2D03G01227530.1.CDS1"/>
    <property type="gene ID" value="TraesLDM2D03G01227530"/>
</dbReference>
<dbReference type="Gramene" id="TraesCS2D02G359300.1">
    <property type="protein sequence ID" value="TraesCS2D02G359300.1.cds1"/>
    <property type="gene ID" value="TraesCS2D02G359300"/>
</dbReference>
<dbReference type="ExpressionAtlas" id="A0A2X0TVV3">
    <property type="expression patterns" value="baseline"/>
</dbReference>
<feature type="coiled-coil region" evidence="1">
    <location>
        <begin position="91"/>
        <end position="129"/>
    </location>
</feature>
<evidence type="ECO:0000313" key="3">
    <source>
        <dbReference type="Proteomes" id="UP000019116"/>
    </source>
</evidence>
<accession>A0A2X0TVV3</accession>
<evidence type="ECO:0000313" key="2">
    <source>
        <dbReference type="EnsemblPlants" id="TraesCS2D02G359300.1.cds1"/>
    </source>
</evidence>
<dbReference type="Gramene" id="TraesSYM2D03G01242090.1">
    <property type="protein sequence ID" value="TraesSYM2D03G01242090.1.CDS1"/>
    <property type="gene ID" value="TraesSYM2D03G01242090"/>
</dbReference>
<keyword evidence="1" id="KW-0175">Coiled coil</keyword>
<reference evidence="2" key="2">
    <citation type="submission" date="2018-10" db="UniProtKB">
        <authorList>
            <consortium name="EnsemblPlants"/>
        </authorList>
    </citation>
    <scope>IDENTIFICATION</scope>
</reference>
<proteinExistence type="predicted"/>
<protein>
    <submittedName>
        <fullName evidence="2">Uncharacterized protein</fullName>
    </submittedName>
</protein>
<dbReference type="AlphaFoldDB" id="A0A2X0TVV3"/>
<dbReference type="Gramene" id="TraesCS2D03G0823400.1">
    <property type="protein sequence ID" value="TraesCS2D03G0823400.1.CDS1"/>
    <property type="gene ID" value="TraesCS2D03G0823400"/>
</dbReference>
<dbReference type="Proteomes" id="UP000019116">
    <property type="component" value="Chromosome 2D"/>
</dbReference>
<dbReference type="PANTHER" id="PTHR35163">
    <property type="entry name" value="OS02G0467300 PROTEIN"/>
    <property type="match status" value="1"/>
</dbReference>